<dbReference type="Pfam" id="PF25904">
    <property type="entry name" value="Tmrp11_N"/>
    <property type="match status" value="1"/>
</dbReference>
<feature type="domain" description="tRNA (guanine(10)-N(2))-methyltransferase TRMT11 N-terminal" evidence="3">
    <location>
        <begin position="8"/>
        <end position="90"/>
    </location>
</feature>
<reference evidence="4" key="2">
    <citation type="submission" date="2023-05" db="EMBL/GenBank/DDBJ databases">
        <authorList>
            <person name="Fouks B."/>
        </authorList>
    </citation>
    <scope>NUCLEOTIDE SEQUENCE</scope>
    <source>
        <strain evidence="4">Stay&amp;Tobe</strain>
        <tissue evidence="4">Testes</tissue>
    </source>
</reference>
<organism evidence="4 5">
    <name type="scientific">Diploptera punctata</name>
    <name type="common">Pacific beetle cockroach</name>
    <dbReference type="NCBI Taxonomy" id="6984"/>
    <lineage>
        <taxon>Eukaryota</taxon>
        <taxon>Metazoa</taxon>
        <taxon>Ecdysozoa</taxon>
        <taxon>Arthropoda</taxon>
        <taxon>Hexapoda</taxon>
        <taxon>Insecta</taxon>
        <taxon>Pterygota</taxon>
        <taxon>Neoptera</taxon>
        <taxon>Polyneoptera</taxon>
        <taxon>Dictyoptera</taxon>
        <taxon>Blattodea</taxon>
        <taxon>Blaberoidea</taxon>
        <taxon>Blaberidae</taxon>
        <taxon>Diplopterinae</taxon>
        <taxon>Diploptera</taxon>
    </lineage>
</organism>
<evidence type="ECO:0000313" key="5">
    <source>
        <dbReference type="Proteomes" id="UP001233999"/>
    </source>
</evidence>
<dbReference type="PANTHER" id="PTHR13370:SF3">
    <property type="entry name" value="TRNA (GUANINE(10)-N2)-METHYLTRANSFERASE HOMOLOG"/>
    <property type="match status" value="1"/>
</dbReference>
<keyword evidence="1" id="KW-0489">Methyltransferase</keyword>
<dbReference type="InterPro" id="IPR059073">
    <property type="entry name" value="TRMT11_N"/>
</dbReference>
<comment type="caution">
    <text evidence="4">The sequence shown here is derived from an EMBL/GenBank/DDBJ whole genome shotgun (WGS) entry which is preliminary data.</text>
</comment>
<evidence type="ECO:0000259" key="3">
    <source>
        <dbReference type="Pfam" id="PF25904"/>
    </source>
</evidence>
<dbReference type="GO" id="GO:0005737">
    <property type="term" value="C:cytoplasm"/>
    <property type="evidence" value="ECO:0007669"/>
    <property type="project" value="TreeGrafter"/>
</dbReference>
<accession>A0AAD7ZR59</accession>
<dbReference type="EMBL" id="JASPKZ010007310">
    <property type="protein sequence ID" value="KAJ9585075.1"/>
    <property type="molecule type" value="Genomic_DNA"/>
</dbReference>
<reference evidence="4" key="1">
    <citation type="journal article" date="2023" name="IScience">
        <title>Live-bearing cockroach genome reveals convergent evolutionary mechanisms linked to viviparity in insects and beyond.</title>
        <authorList>
            <person name="Fouks B."/>
            <person name="Harrison M.C."/>
            <person name="Mikhailova A.A."/>
            <person name="Marchal E."/>
            <person name="English S."/>
            <person name="Carruthers M."/>
            <person name="Jennings E.C."/>
            <person name="Chiamaka E.L."/>
            <person name="Frigard R.A."/>
            <person name="Pippel M."/>
            <person name="Attardo G.M."/>
            <person name="Benoit J.B."/>
            <person name="Bornberg-Bauer E."/>
            <person name="Tobe S.S."/>
        </authorList>
    </citation>
    <scope>NUCLEOTIDE SEQUENCE</scope>
    <source>
        <strain evidence="4">Stay&amp;Tobe</strain>
    </source>
</reference>
<protein>
    <recommendedName>
        <fullName evidence="3">tRNA (guanine(10)-N(2))-methyltransferase TRMT11 N-terminal domain-containing protein</fullName>
    </recommendedName>
</protein>
<proteinExistence type="predicted"/>
<evidence type="ECO:0000313" key="4">
    <source>
        <dbReference type="EMBL" id="KAJ9585075.1"/>
    </source>
</evidence>
<sequence>MCNQQWRRYLFCFANEHLEFRLPEIESIASVFKINIKWLEKPSDHPYWLVELPSEKAAHQIASRAVGLRCCMELWAQAKTEQQLHRNLKLIHTN</sequence>
<keyword evidence="2" id="KW-0808">Transferase</keyword>
<name>A0AAD7ZR59_DIPPU</name>
<dbReference type="GO" id="GO:0008168">
    <property type="term" value="F:methyltransferase activity"/>
    <property type="evidence" value="ECO:0007669"/>
    <property type="project" value="UniProtKB-KW"/>
</dbReference>
<dbReference type="AlphaFoldDB" id="A0AAD7ZR59"/>
<gene>
    <name evidence="4" type="ORF">L9F63_020583</name>
</gene>
<evidence type="ECO:0000256" key="1">
    <source>
        <dbReference type="ARBA" id="ARBA00022603"/>
    </source>
</evidence>
<keyword evidence="5" id="KW-1185">Reference proteome</keyword>
<dbReference type="Proteomes" id="UP001233999">
    <property type="component" value="Unassembled WGS sequence"/>
</dbReference>
<dbReference type="PANTHER" id="PTHR13370">
    <property type="entry name" value="RNA METHYLASE-RELATED"/>
    <property type="match status" value="1"/>
</dbReference>
<evidence type="ECO:0000256" key="2">
    <source>
        <dbReference type="ARBA" id="ARBA00022679"/>
    </source>
</evidence>
<dbReference type="GO" id="GO:0032259">
    <property type="term" value="P:methylation"/>
    <property type="evidence" value="ECO:0007669"/>
    <property type="project" value="UniProtKB-KW"/>
</dbReference>